<evidence type="ECO:0000313" key="1">
    <source>
        <dbReference type="EMBL" id="TKI02677.1"/>
    </source>
</evidence>
<dbReference type="RefSeq" id="WP_136992899.1">
    <property type="nucleotide sequence ID" value="NZ_SZPQ01000064.1"/>
</dbReference>
<sequence>MTRDEETVLLFKGLIASLTAEQQVKVNECLTTIRQMIQDHPDGEAVIAIGLVGAELQQAA</sequence>
<proteinExistence type="predicted"/>
<protein>
    <submittedName>
        <fullName evidence="1">Uncharacterized protein</fullName>
    </submittedName>
</protein>
<dbReference type="Proteomes" id="UP000305202">
    <property type="component" value="Unassembled WGS sequence"/>
</dbReference>
<dbReference type="EMBL" id="SZPQ01000064">
    <property type="protein sequence ID" value="TKI02677.1"/>
    <property type="molecule type" value="Genomic_DNA"/>
</dbReference>
<keyword evidence="2" id="KW-1185">Reference proteome</keyword>
<reference evidence="1 2" key="1">
    <citation type="submission" date="2019-04" db="EMBL/GenBank/DDBJ databases">
        <authorList>
            <person name="Li M."/>
            <person name="Gao C."/>
        </authorList>
    </citation>
    <scope>NUCLEOTIDE SEQUENCE [LARGE SCALE GENOMIC DNA]</scope>
    <source>
        <strain evidence="1 2">BGMRC 2031</strain>
    </source>
</reference>
<evidence type="ECO:0000313" key="2">
    <source>
        <dbReference type="Proteomes" id="UP000305202"/>
    </source>
</evidence>
<name>A0ABY2SDQ8_9HYPH</name>
<organism evidence="1 2">
    <name type="scientific">Martelella alba</name>
    <dbReference type="NCBI Taxonomy" id="2590451"/>
    <lineage>
        <taxon>Bacteria</taxon>
        <taxon>Pseudomonadati</taxon>
        <taxon>Pseudomonadota</taxon>
        <taxon>Alphaproteobacteria</taxon>
        <taxon>Hyphomicrobiales</taxon>
        <taxon>Aurantimonadaceae</taxon>
        <taxon>Martelella</taxon>
    </lineage>
</organism>
<accession>A0ABY2SDQ8</accession>
<comment type="caution">
    <text evidence="1">The sequence shown here is derived from an EMBL/GenBank/DDBJ whole genome shotgun (WGS) entry which is preliminary data.</text>
</comment>
<gene>
    <name evidence="1" type="ORF">FCN80_24275</name>
</gene>